<dbReference type="EMBL" id="FWEW01001545">
    <property type="protein sequence ID" value="SLM37304.1"/>
    <property type="molecule type" value="Genomic_DNA"/>
</dbReference>
<name>A0A1W5D2D8_9LECA</name>
<keyword evidence="4 6" id="KW-0472">Membrane</keyword>
<protein>
    <recommendedName>
        <fullName evidence="7">Rhodopsin domain-containing protein</fullName>
    </recommendedName>
</protein>
<organism evidence="8 9">
    <name type="scientific">Lasallia pustulata</name>
    <dbReference type="NCBI Taxonomy" id="136370"/>
    <lineage>
        <taxon>Eukaryota</taxon>
        <taxon>Fungi</taxon>
        <taxon>Dikarya</taxon>
        <taxon>Ascomycota</taxon>
        <taxon>Pezizomycotina</taxon>
        <taxon>Lecanoromycetes</taxon>
        <taxon>OSLEUM clade</taxon>
        <taxon>Umbilicariomycetidae</taxon>
        <taxon>Umbilicariales</taxon>
        <taxon>Umbilicariaceae</taxon>
        <taxon>Lasallia</taxon>
    </lineage>
</organism>
<dbReference type="Pfam" id="PF20684">
    <property type="entry name" value="Fung_rhodopsin"/>
    <property type="match status" value="1"/>
</dbReference>
<comment type="subcellular location">
    <subcellularLocation>
        <location evidence="1">Membrane</location>
        <topology evidence="1">Multi-pass membrane protein</topology>
    </subcellularLocation>
</comment>
<feature type="transmembrane region" description="Helical" evidence="6">
    <location>
        <begin position="26"/>
        <end position="48"/>
    </location>
</feature>
<keyword evidence="2 6" id="KW-0812">Transmembrane</keyword>
<evidence type="ECO:0000256" key="1">
    <source>
        <dbReference type="ARBA" id="ARBA00004141"/>
    </source>
</evidence>
<dbReference type="GO" id="GO:0016020">
    <property type="term" value="C:membrane"/>
    <property type="evidence" value="ECO:0007669"/>
    <property type="project" value="UniProtKB-SubCell"/>
</dbReference>
<evidence type="ECO:0000259" key="7">
    <source>
        <dbReference type="Pfam" id="PF20684"/>
    </source>
</evidence>
<feature type="transmembrane region" description="Helical" evidence="6">
    <location>
        <begin position="105"/>
        <end position="126"/>
    </location>
</feature>
<feature type="domain" description="Rhodopsin" evidence="7">
    <location>
        <begin position="2"/>
        <end position="167"/>
    </location>
</feature>
<evidence type="ECO:0000313" key="9">
    <source>
        <dbReference type="Proteomes" id="UP000192927"/>
    </source>
</evidence>
<evidence type="ECO:0000256" key="6">
    <source>
        <dbReference type="SAM" id="Phobius"/>
    </source>
</evidence>
<keyword evidence="9" id="KW-1185">Reference proteome</keyword>
<dbReference type="PANTHER" id="PTHR33048:SF47">
    <property type="entry name" value="INTEGRAL MEMBRANE PROTEIN-RELATED"/>
    <property type="match status" value="1"/>
</dbReference>
<dbReference type="InterPro" id="IPR052337">
    <property type="entry name" value="SAT4-like"/>
</dbReference>
<evidence type="ECO:0000313" key="8">
    <source>
        <dbReference type="EMBL" id="SLM37304.1"/>
    </source>
</evidence>
<dbReference type="AlphaFoldDB" id="A0A1W5D2D8"/>
<evidence type="ECO:0000256" key="3">
    <source>
        <dbReference type="ARBA" id="ARBA00022989"/>
    </source>
</evidence>
<dbReference type="Proteomes" id="UP000192927">
    <property type="component" value="Unassembled WGS sequence"/>
</dbReference>
<reference evidence="9" key="1">
    <citation type="submission" date="2017-03" db="EMBL/GenBank/DDBJ databases">
        <authorList>
            <person name="Sharma R."/>
            <person name="Thines M."/>
        </authorList>
    </citation>
    <scope>NUCLEOTIDE SEQUENCE [LARGE SCALE GENOMIC DNA]</scope>
</reference>
<keyword evidence="3 6" id="KW-1133">Transmembrane helix</keyword>
<evidence type="ECO:0000256" key="4">
    <source>
        <dbReference type="ARBA" id="ARBA00023136"/>
    </source>
</evidence>
<evidence type="ECO:0000256" key="2">
    <source>
        <dbReference type="ARBA" id="ARBA00022692"/>
    </source>
</evidence>
<feature type="transmembrane region" description="Helical" evidence="6">
    <location>
        <begin position="146"/>
        <end position="167"/>
    </location>
</feature>
<sequence length="281" mass="30910">MLCTKLAILLLYRRVFLPQRGGFFDWGLRFFMLILGLFYFATTIVKIWECSPRARIWDKSIPGTCVNVASLLNTSGLFNTVTDILILLVPVKSVWNLQMTRKRKLGVVLVFTVGLGAPVFSIVGLIVRMRVSGNPDQTYNQPQISFWAAAEVSSGLICACIPTLAALGRRRSLRPAASVLKSRCTRLSGRKGPSSLDEENLFDRGGLELREGRFDSFGPQVPVSAVITGIKGGPESLVKQDGRLRAEGVKLTESREHPDVSALGSGITKTVRVEHSYAQSR</sequence>
<evidence type="ECO:0000256" key="5">
    <source>
        <dbReference type="ARBA" id="ARBA00038359"/>
    </source>
</evidence>
<comment type="similarity">
    <text evidence="5">Belongs to the SAT4 family.</text>
</comment>
<accession>A0A1W5D2D8</accession>
<proteinExistence type="inferred from homology"/>
<dbReference type="InterPro" id="IPR049326">
    <property type="entry name" value="Rhodopsin_dom_fungi"/>
</dbReference>
<dbReference type="PANTHER" id="PTHR33048">
    <property type="entry name" value="PTH11-LIKE INTEGRAL MEMBRANE PROTEIN (AFU_ORTHOLOGUE AFUA_5G11245)"/>
    <property type="match status" value="1"/>
</dbReference>